<protein>
    <submittedName>
        <fullName evidence="5">Snx17_0 protein</fullName>
    </submittedName>
    <submittedName>
        <fullName evidence="7">Sorting nexin-17</fullName>
    </submittedName>
</protein>
<dbReference type="InterPro" id="IPR040842">
    <property type="entry name" value="SNX17/31_FERM"/>
</dbReference>
<accession>A0A9R1U3B5</accession>
<dbReference type="InterPro" id="IPR048767">
    <property type="entry name" value="SNX17-31_FERM_F2"/>
</dbReference>
<dbReference type="CDD" id="cd13337">
    <property type="entry name" value="FERM-like_C_SNX17"/>
    <property type="match status" value="1"/>
</dbReference>
<dbReference type="RefSeq" id="XP_011305611.1">
    <property type="nucleotide sequence ID" value="XM_011307309.1"/>
</dbReference>
<dbReference type="GO" id="GO:0006886">
    <property type="term" value="P:intracellular protein transport"/>
    <property type="evidence" value="ECO:0007669"/>
    <property type="project" value="TreeGrafter"/>
</dbReference>
<dbReference type="OrthoDB" id="5772781at2759"/>
<dbReference type="FunFam" id="3.30.1520.10:FF:000008">
    <property type="entry name" value="Sorting nexin-17 isoform1"/>
    <property type="match status" value="1"/>
</dbReference>
<dbReference type="Gene3D" id="3.10.20.90">
    <property type="entry name" value="Phosphatidylinositol 3-kinase Catalytic Subunit, Chain A, domain 1"/>
    <property type="match status" value="1"/>
</dbReference>
<dbReference type="AlphaFoldDB" id="A0A0C9R6M5"/>
<accession>A0A0C9R6M5</accession>
<dbReference type="Gene3D" id="1.20.80.60">
    <property type="match status" value="1"/>
</dbReference>
<proteinExistence type="inferred from homology"/>
<dbReference type="CTD" id="9784"/>
<dbReference type="Pfam" id="PF21273">
    <property type="entry name" value="SNX17-27-31_F1_FERM"/>
    <property type="match status" value="1"/>
</dbReference>
<dbReference type="FunFam" id="2.30.29.30:FF:000145">
    <property type="entry name" value="Sorting nexin-17 isoform1"/>
    <property type="match status" value="1"/>
</dbReference>
<keyword evidence="3" id="KW-0653">Protein transport</keyword>
<name>A0A0C9R6M5_9HYME</name>
<dbReference type="Pfam" id="PF00787">
    <property type="entry name" value="PX"/>
    <property type="match status" value="1"/>
</dbReference>
<dbReference type="SUPFAM" id="SSF64268">
    <property type="entry name" value="PX domain"/>
    <property type="match status" value="1"/>
</dbReference>
<evidence type="ECO:0000313" key="6">
    <source>
        <dbReference type="Proteomes" id="UP000694866"/>
    </source>
</evidence>
<dbReference type="InterPro" id="IPR011993">
    <property type="entry name" value="PH-like_dom_sf"/>
</dbReference>
<comment type="similarity">
    <text evidence="1">Belongs to the sorting nexin family.</text>
</comment>
<evidence type="ECO:0000313" key="5">
    <source>
        <dbReference type="EMBL" id="JAG73392.1"/>
    </source>
</evidence>
<dbReference type="Proteomes" id="UP000694866">
    <property type="component" value="Unplaced"/>
</dbReference>
<dbReference type="InterPro" id="IPR037836">
    <property type="entry name" value="SNX17_FERM-like_dom"/>
</dbReference>
<dbReference type="GO" id="GO:0035091">
    <property type="term" value="F:phosphatidylinositol binding"/>
    <property type="evidence" value="ECO:0007669"/>
    <property type="project" value="InterPro"/>
</dbReference>
<reference evidence="7" key="2">
    <citation type="submission" date="2025-04" db="UniProtKB">
        <authorList>
            <consortium name="RefSeq"/>
        </authorList>
    </citation>
    <scope>IDENTIFICATION</scope>
    <source>
        <strain evidence="7">USDA-PBARC FA_bdor</strain>
        <tissue evidence="7">Whole organism</tissue>
    </source>
</reference>
<dbReference type="PROSITE" id="PS50195">
    <property type="entry name" value="PX"/>
    <property type="match status" value="1"/>
</dbReference>
<evidence type="ECO:0000256" key="3">
    <source>
        <dbReference type="ARBA" id="ARBA00022927"/>
    </source>
</evidence>
<dbReference type="InterPro" id="IPR048763">
    <property type="entry name" value="SNX17-31_FERM_F1"/>
</dbReference>
<evidence type="ECO:0000313" key="7">
    <source>
        <dbReference type="RefSeq" id="XP_011305611.1"/>
    </source>
</evidence>
<dbReference type="Pfam" id="PF18116">
    <property type="entry name" value="SNX17_FERM_C"/>
    <property type="match status" value="1"/>
</dbReference>
<dbReference type="Gene3D" id="3.30.1520.10">
    <property type="entry name" value="Phox-like domain"/>
    <property type="match status" value="1"/>
</dbReference>
<dbReference type="KEGG" id="fas:105268054"/>
<reference evidence="5" key="1">
    <citation type="submission" date="2015-01" db="EMBL/GenBank/DDBJ databases">
        <title>Transcriptome Assembly of Fopius arisanus.</title>
        <authorList>
            <person name="Geib S."/>
        </authorList>
    </citation>
    <scope>NUCLEOTIDE SEQUENCE</scope>
</reference>
<dbReference type="Pfam" id="PF21271">
    <property type="entry name" value="SNX17-31_F2_FERM"/>
    <property type="match status" value="1"/>
</dbReference>
<dbReference type="Gene3D" id="2.30.29.30">
    <property type="entry name" value="Pleckstrin-homology domain (PH domain)/Phosphotyrosine-binding domain (PTB)"/>
    <property type="match status" value="1"/>
</dbReference>
<evidence type="ECO:0000256" key="1">
    <source>
        <dbReference type="ARBA" id="ARBA00010883"/>
    </source>
</evidence>
<dbReference type="SMART" id="SM00312">
    <property type="entry name" value="PX"/>
    <property type="match status" value="1"/>
</dbReference>
<dbReference type="EMBL" id="GBYB01003625">
    <property type="protein sequence ID" value="JAG73392.1"/>
    <property type="molecule type" value="Transcribed_RNA"/>
</dbReference>
<organism evidence="5">
    <name type="scientific">Fopius arisanus</name>
    <dbReference type="NCBI Taxonomy" id="64838"/>
    <lineage>
        <taxon>Eukaryota</taxon>
        <taxon>Metazoa</taxon>
        <taxon>Ecdysozoa</taxon>
        <taxon>Arthropoda</taxon>
        <taxon>Hexapoda</taxon>
        <taxon>Insecta</taxon>
        <taxon>Pterygota</taxon>
        <taxon>Neoptera</taxon>
        <taxon>Endopterygota</taxon>
        <taxon>Hymenoptera</taxon>
        <taxon>Apocrita</taxon>
        <taxon>Ichneumonoidea</taxon>
        <taxon>Braconidae</taxon>
        <taxon>Opiinae</taxon>
        <taxon>Fopius</taxon>
    </lineage>
</organism>
<sequence length="454" mass="52498">MIKDCGSFSENYFTTMHFSIPDTQEFVDNSGNSYLGYNIHINGLFHCTVRYKQLLHLHEHLTKETVHPLPPFPPKKLFPLTTTQQEERRQSLEKYIQTIGQNSTLNTSPLLTSFLLHAQQETSSKISIIESLDIFLQNNLRISLKVSTNESTTRVLKKLLRHLNLPEHLDQFFALFAVIEGERNANILRRLQDFESPVLTLGNINFPAVKLMVGRSYWETDNDVKLTENSVSLELLHQQAVAEVNRGWILVPSALQDHLRSLEDKREYLEAIRTCKYYGFTQFAPCTCDYPQPDTRVIVSIGRNELNLRMLLDDREHEAVFKVTRMRCWRVTTLHNGMDRSEGSDYSLELSFEYLVARNQLQWITIVSEQAILMSVSLQGMIDELLTKGDESREQEIPGKRWSYVLRDGHSKIVIGEGEDARKPREEVKRARTRGEHCDITENNAFHMIGDEDL</sequence>
<evidence type="ECO:0000259" key="4">
    <source>
        <dbReference type="PROSITE" id="PS50195"/>
    </source>
</evidence>
<keyword evidence="2" id="KW-0813">Transport</keyword>
<dbReference type="GO" id="GO:0032456">
    <property type="term" value="P:endocytic recycling"/>
    <property type="evidence" value="ECO:0007669"/>
    <property type="project" value="TreeGrafter"/>
</dbReference>
<dbReference type="PANTHER" id="PTHR12431:SF14">
    <property type="entry name" value="LD15323P"/>
    <property type="match status" value="1"/>
</dbReference>
<dbReference type="PANTHER" id="PTHR12431">
    <property type="entry name" value="SORTING NEXIN 17 AND 27"/>
    <property type="match status" value="1"/>
</dbReference>
<dbReference type="GO" id="GO:0005769">
    <property type="term" value="C:early endosome"/>
    <property type="evidence" value="ECO:0007669"/>
    <property type="project" value="TreeGrafter"/>
</dbReference>
<feature type="domain" description="PX" evidence="4">
    <location>
        <begin position="1"/>
        <end position="122"/>
    </location>
</feature>
<gene>
    <name evidence="5" type="primary">snx17_0</name>
    <name evidence="7" type="synonym">Snx17</name>
    <name evidence="5" type="ORF">g.33336</name>
</gene>
<keyword evidence="6" id="KW-1185">Reference proteome</keyword>
<dbReference type="GeneID" id="105268054"/>
<dbReference type="InterPro" id="IPR036871">
    <property type="entry name" value="PX_dom_sf"/>
</dbReference>
<evidence type="ECO:0000256" key="2">
    <source>
        <dbReference type="ARBA" id="ARBA00022448"/>
    </source>
</evidence>
<dbReference type="InterPro" id="IPR001683">
    <property type="entry name" value="PX_dom"/>
</dbReference>